<sequence length="250" mass="28258">MNENKREESAVKHSSVKKQNFVQANKFLLLGSILLCFGGFALGYIVGHKQGLTVVGYDADAQQLVDVIQKQKDTLAELNKNFNLTIQERDLALGNTTSLTHALTENKADLSISQTQSQIYRNLLRQRGGVGLMVQNLAVRPLPENAFEYQLDLLQVSPNQRKANGSVELRLIRGDEILVVPMQNSRFNFENFERLTGRWTIPNGFVPQYIEVRINGGMNEIRRFNWLKGKEIDNPARFATDIPQAEAKTQ</sequence>
<keyword evidence="2" id="KW-0812">Transmembrane</keyword>
<evidence type="ECO:0000256" key="2">
    <source>
        <dbReference type="SAM" id="Phobius"/>
    </source>
</evidence>
<proteinExistence type="predicted"/>
<feature type="transmembrane region" description="Helical" evidence="2">
    <location>
        <begin position="27"/>
        <end position="46"/>
    </location>
</feature>
<dbReference type="RefSeq" id="WP_092749231.1">
    <property type="nucleotide sequence ID" value="NZ_FMYL01000009.1"/>
</dbReference>
<feature type="coiled-coil region" evidence="1">
    <location>
        <begin position="61"/>
        <end position="88"/>
    </location>
</feature>
<keyword evidence="2" id="KW-1133">Transmembrane helix</keyword>
<evidence type="ECO:0000256" key="1">
    <source>
        <dbReference type="SAM" id="Coils"/>
    </source>
</evidence>
<gene>
    <name evidence="3" type="ORF">SAMN05421733_10968</name>
</gene>
<dbReference type="EMBL" id="FMYL01000009">
    <property type="protein sequence ID" value="SDC10767.1"/>
    <property type="molecule type" value="Genomic_DNA"/>
</dbReference>
<organism evidence="3 4">
    <name type="scientific">Acinetobacter boissieri</name>
    <dbReference type="NCBI Taxonomy" id="1219383"/>
    <lineage>
        <taxon>Bacteria</taxon>
        <taxon>Pseudomonadati</taxon>
        <taxon>Pseudomonadota</taxon>
        <taxon>Gammaproteobacteria</taxon>
        <taxon>Moraxellales</taxon>
        <taxon>Moraxellaceae</taxon>
        <taxon>Acinetobacter</taxon>
    </lineage>
</organism>
<evidence type="ECO:0000313" key="4">
    <source>
        <dbReference type="Proteomes" id="UP000242501"/>
    </source>
</evidence>
<dbReference type="Proteomes" id="UP000242501">
    <property type="component" value="Unassembled WGS sequence"/>
</dbReference>
<dbReference type="InterPro" id="IPR046703">
    <property type="entry name" value="DUF6776"/>
</dbReference>
<keyword evidence="4" id="KW-1185">Reference proteome</keyword>
<dbReference type="OrthoDB" id="7056878at2"/>
<protein>
    <submittedName>
        <fullName evidence="3">Uncharacterized protein</fullName>
    </submittedName>
</protein>
<accession>A0A1G6IWA0</accession>
<keyword evidence="2" id="KW-0472">Membrane</keyword>
<name>A0A1G6IWA0_9GAMM</name>
<keyword evidence="1" id="KW-0175">Coiled coil</keyword>
<reference evidence="4" key="1">
    <citation type="submission" date="2016-09" db="EMBL/GenBank/DDBJ databases">
        <authorList>
            <person name="Varghese N."/>
            <person name="Submissions S."/>
        </authorList>
    </citation>
    <scope>NUCLEOTIDE SEQUENCE [LARGE SCALE GENOMIC DNA]</scope>
    <source>
        <strain evidence="4">ANC 4422</strain>
    </source>
</reference>
<dbReference type="STRING" id="1219383.SAMN05421733_10968"/>
<evidence type="ECO:0000313" key="3">
    <source>
        <dbReference type="EMBL" id="SDC10767.1"/>
    </source>
</evidence>
<dbReference type="Pfam" id="PF20567">
    <property type="entry name" value="DUF6776"/>
    <property type="match status" value="1"/>
</dbReference>
<dbReference type="AlphaFoldDB" id="A0A1G6IWA0"/>